<sequence>MVARTHVTQFSFDKGIIDEDLLGRRDIKAYPGGLRQAKNMIGVIGGPISRRGGLAFVAELPSSAGDGARLAAFHFRLEQIYLLAFLDETARIYKDDALQAELAMPYGGAQLAALDFDQSLDTMLLTHEEVEPKQLQRQGSHSDWALNPIAFRNLPTHPFSGPTAGQATPSGTTGAVTVTSTAEDFTVAAVGDVVRLNGGRITITSITGDTEVAGTTQEDLDDTKVAEAGAWSVEQQAWSDAKGYPRSVHLDGNRSFWGGSKDLLQRVWGSASGGVDLFDFFETKDRLDDEFVEDDLVGSQVNAVSHIHALGDQFFFTSGGVFVNRVTDDSPVTVENFHPRKHFPTPIAPVKPVASDGAVVCVTADGAGRAVGCAEVVFDVGSDGYIASDLNILSASVMREPVDMAARASDGVRGAHHRFVVNTDGTVAVHHSLRRQEVSGWTLWESAGLSADDAVLKVAVVGNTPYFLVRRTIDGATRYFIEKHALDRMFDSSVKARFQEPSDTLDGLDHLEGLQVQVFADGALRDPAVVTDGTVAVTDGGAAFPAMEVEAGMPFDWVVEPLPVEAQIAEGTLVGQKHRLIAVTLELKDAYPFEVNGRPVNFRRFGEFRLDEAPKPFSGRKRRRFLGWNRGQGASFTASGTLPATFLSAVAEVGQ</sequence>
<dbReference type="AlphaFoldDB" id="A0A3S2WUU6"/>
<dbReference type="Proteomes" id="UP000287447">
    <property type="component" value="Unassembled WGS sequence"/>
</dbReference>
<keyword evidence="2" id="KW-1185">Reference proteome</keyword>
<dbReference type="OrthoDB" id="5438497at2"/>
<proteinExistence type="predicted"/>
<reference evidence="2" key="1">
    <citation type="submission" date="2019-01" db="EMBL/GenBank/DDBJ databases">
        <title>Gri0909 isolated from a small marine red alga.</title>
        <authorList>
            <person name="Kim J."/>
            <person name="Jeong S.E."/>
            <person name="Jeon C.O."/>
        </authorList>
    </citation>
    <scope>NUCLEOTIDE SEQUENCE [LARGE SCALE GENOMIC DNA]</scope>
    <source>
        <strain evidence="2">Gri0909</strain>
    </source>
</reference>
<dbReference type="RefSeq" id="WP_127764393.1">
    <property type="nucleotide sequence ID" value="NZ_SADE01000001.1"/>
</dbReference>
<organism evidence="1 2">
    <name type="scientific">Hwanghaeella grinnelliae</name>
    <dbReference type="NCBI Taxonomy" id="2500179"/>
    <lineage>
        <taxon>Bacteria</taxon>
        <taxon>Pseudomonadati</taxon>
        <taxon>Pseudomonadota</taxon>
        <taxon>Alphaproteobacteria</taxon>
        <taxon>Rhodospirillales</taxon>
        <taxon>Rhodospirillaceae</taxon>
        <taxon>Hwanghaeella</taxon>
    </lineage>
</organism>
<comment type="caution">
    <text evidence="1">The sequence shown here is derived from an EMBL/GenBank/DDBJ whole genome shotgun (WGS) entry which is preliminary data.</text>
</comment>
<accession>A0A3S2WUU6</accession>
<evidence type="ECO:0008006" key="3">
    <source>
        <dbReference type="Google" id="ProtNLM"/>
    </source>
</evidence>
<dbReference type="EMBL" id="SADE01000001">
    <property type="protein sequence ID" value="RVU39021.1"/>
    <property type="molecule type" value="Genomic_DNA"/>
</dbReference>
<gene>
    <name evidence="1" type="ORF">EOI86_07120</name>
</gene>
<name>A0A3S2WUU6_9PROT</name>
<evidence type="ECO:0000313" key="1">
    <source>
        <dbReference type="EMBL" id="RVU39021.1"/>
    </source>
</evidence>
<evidence type="ECO:0000313" key="2">
    <source>
        <dbReference type="Proteomes" id="UP000287447"/>
    </source>
</evidence>
<protein>
    <recommendedName>
        <fullName evidence="3">Ubiquitin-activating enzyme E1 FCCH domain-containing protein</fullName>
    </recommendedName>
</protein>